<keyword evidence="2" id="KW-1185">Reference proteome</keyword>
<sequence length="336" mass="39688">MTLVISGCNRNQKSKKQISEKANSSIEIKVDDRIELFRLAYNLAIMDSISPDLRPCKDKFYSENYLPYKKYSNHPFVQKIAKGDLWNGDLPVLALALNKNLKPKSNLDKSQLENQFGWYGKNIDSVSRLISNFKETINFRNEYDINFIPLKDSIKTNKITQKLNNFFRVEKQPNLIIYFDPLNNITSRSITFLPENDSIRKYLLANICEKSDSIDLNKSLTPKWNKTNRRITFHENSHLYTEDLFHRYYTDEFDEKLKSDKFKNERTNIDEIIVRGITAKIIALNYGKKIGDFEYDRLWPKSKIVFKELDNYVKNKNMTFEEIYKVIITKLEESYS</sequence>
<protein>
    <recommendedName>
        <fullName evidence="3">DUF4932 domain-containing protein</fullName>
    </recommendedName>
</protein>
<dbReference type="KEGG" id="grs:C7S20_12695"/>
<evidence type="ECO:0000313" key="1">
    <source>
        <dbReference type="EMBL" id="AVR46043.1"/>
    </source>
</evidence>
<name>A0A2R3Z6Y1_9FLAO</name>
<dbReference type="Proteomes" id="UP000241507">
    <property type="component" value="Chromosome"/>
</dbReference>
<accession>A0A2R3Z6Y1</accession>
<gene>
    <name evidence="1" type="ORF">C7S20_12695</name>
</gene>
<evidence type="ECO:0000313" key="2">
    <source>
        <dbReference type="Proteomes" id="UP000241507"/>
    </source>
</evidence>
<organism evidence="1 2">
    <name type="scientific">Christiangramia fulva</name>
    <dbReference type="NCBI Taxonomy" id="2126553"/>
    <lineage>
        <taxon>Bacteria</taxon>
        <taxon>Pseudomonadati</taxon>
        <taxon>Bacteroidota</taxon>
        <taxon>Flavobacteriia</taxon>
        <taxon>Flavobacteriales</taxon>
        <taxon>Flavobacteriaceae</taxon>
        <taxon>Christiangramia</taxon>
    </lineage>
</organism>
<dbReference type="EMBL" id="CP028136">
    <property type="protein sequence ID" value="AVR46043.1"/>
    <property type="molecule type" value="Genomic_DNA"/>
</dbReference>
<proteinExistence type="predicted"/>
<reference evidence="2" key="1">
    <citation type="submission" date="2018-03" db="EMBL/GenBank/DDBJ databases">
        <title>Gramella fulva sp. nov., isolated from a dry surface of tidal flat.</title>
        <authorList>
            <person name="Hwang S.H."/>
            <person name="Hwang W.M."/>
            <person name="Kang K."/>
            <person name="Ahn T.-Y."/>
        </authorList>
    </citation>
    <scope>NUCLEOTIDE SEQUENCE [LARGE SCALE GENOMIC DNA]</scope>
    <source>
        <strain evidence="2">SH35</strain>
    </source>
</reference>
<dbReference type="AlphaFoldDB" id="A0A2R3Z6Y1"/>
<evidence type="ECO:0008006" key="3">
    <source>
        <dbReference type="Google" id="ProtNLM"/>
    </source>
</evidence>